<dbReference type="GO" id="GO:0008233">
    <property type="term" value="F:peptidase activity"/>
    <property type="evidence" value="ECO:0007669"/>
    <property type="project" value="UniProtKB-KW"/>
</dbReference>
<keyword evidence="5" id="KW-1185">Reference proteome</keyword>
<dbReference type="EMBL" id="FMBM01000003">
    <property type="protein sequence ID" value="SCC82662.1"/>
    <property type="molecule type" value="Genomic_DNA"/>
</dbReference>
<dbReference type="AlphaFoldDB" id="A0A0P7YE06"/>
<sequence>MRQRPVDIYVLRGLLGLALGILAVVGFAIWRSEIRPPPSRVPPSPQFTLAISEDGRILHFSGTVDFGLTAALREAVAAHPQIRRIVLDSNGGYIAEARGVVTVLRAHRIATHVEGHCASACALIFAGGAQRTLDPDARLGLHGYAMRHDRHFGMIDPKAEMQRDLAIYRAQAISEDFVAKLAELPTSPMWYPDHAELEAAGVITPEAGPR</sequence>
<dbReference type="InterPro" id="IPR029045">
    <property type="entry name" value="ClpP/crotonase-like_dom_sf"/>
</dbReference>
<dbReference type="EMBL" id="LJSX01000001">
    <property type="protein sequence ID" value="KPQ12661.1"/>
    <property type="molecule type" value="Genomic_DNA"/>
</dbReference>
<dbReference type="STRING" id="1653334.GA0071312_3670"/>
<comment type="caution">
    <text evidence="2">The sequence shown here is derived from an EMBL/GenBank/DDBJ whole genome shotgun (WGS) entry which is preliminary data.</text>
</comment>
<protein>
    <submittedName>
        <fullName evidence="2">Clp protease</fullName>
    </submittedName>
</protein>
<keyword evidence="1" id="KW-1133">Transmembrane helix</keyword>
<name>A0A0P7YE06_9HYPH</name>
<evidence type="ECO:0000256" key="1">
    <source>
        <dbReference type="SAM" id="Phobius"/>
    </source>
</evidence>
<keyword evidence="1" id="KW-0472">Membrane</keyword>
<dbReference type="OrthoDB" id="5936191at2"/>
<proteinExistence type="predicted"/>
<keyword evidence="1" id="KW-0812">Transmembrane</keyword>
<evidence type="ECO:0000313" key="2">
    <source>
        <dbReference type="EMBL" id="KPQ12661.1"/>
    </source>
</evidence>
<feature type="transmembrane region" description="Helical" evidence="1">
    <location>
        <begin position="9"/>
        <end position="30"/>
    </location>
</feature>
<dbReference type="Gene3D" id="3.90.226.10">
    <property type="entry name" value="2-enoyl-CoA Hydratase, Chain A, domain 1"/>
    <property type="match status" value="1"/>
</dbReference>
<organism evidence="2 4">
    <name type="scientific">Saliniramus fredricksonii</name>
    <dbReference type="NCBI Taxonomy" id="1653334"/>
    <lineage>
        <taxon>Bacteria</taxon>
        <taxon>Pseudomonadati</taxon>
        <taxon>Pseudomonadota</taxon>
        <taxon>Alphaproteobacteria</taxon>
        <taxon>Hyphomicrobiales</taxon>
        <taxon>Salinarimonadaceae</taxon>
        <taxon>Saliniramus</taxon>
    </lineage>
</organism>
<dbReference type="Proteomes" id="UP000182800">
    <property type="component" value="Unassembled WGS sequence"/>
</dbReference>
<dbReference type="SUPFAM" id="SSF52096">
    <property type="entry name" value="ClpP/crotonase"/>
    <property type="match status" value="1"/>
</dbReference>
<dbReference type="GO" id="GO:0006508">
    <property type="term" value="P:proteolysis"/>
    <property type="evidence" value="ECO:0007669"/>
    <property type="project" value="UniProtKB-KW"/>
</dbReference>
<accession>A0A0P7YE06</accession>
<reference evidence="3 5" key="2">
    <citation type="submission" date="2016-08" db="EMBL/GenBank/DDBJ databases">
        <authorList>
            <person name="Varghese N."/>
            <person name="Submissions Spin"/>
        </authorList>
    </citation>
    <scope>NUCLEOTIDE SEQUENCE [LARGE SCALE GENOMIC DNA]</scope>
    <source>
        <strain evidence="3 5">HL-109</strain>
    </source>
</reference>
<dbReference type="Proteomes" id="UP000050497">
    <property type="component" value="Unassembled WGS sequence"/>
</dbReference>
<evidence type="ECO:0000313" key="4">
    <source>
        <dbReference type="Proteomes" id="UP000050497"/>
    </source>
</evidence>
<keyword evidence="2" id="KW-0378">Hydrolase</keyword>
<evidence type="ECO:0000313" key="3">
    <source>
        <dbReference type="EMBL" id="SCC82662.1"/>
    </source>
</evidence>
<gene>
    <name evidence="3" type="ORF">GA0071312_3670</name>
    <name evidence="2" type="ORF">HLUCCO17_00775</name>
</gene>
<dbReference type="RefSeq" id="WP_074446456.1">
    <property type="nucleotide sequence ID" value="NZ_FMBM01000003.1"/>
</dbReference>
<reference evidence="2 4" key="1">
    <citation type="submission" date="2015-09" db="EMBL/GenBank/DDBJ databases">
        <title>Identification and resolution of microdiversity through metagenomic sequencing of parallel consortia.</title>
        <authorList>
            <person name="Nelson W.C."/>
            <person name="Romine M.F."/>
            <person name="Lindemann S.R."/>
        </authorList>
    </citation>
    <scope>NUCLEOTIDE SEQUENCE [LARGE SCALE GENOMIC DNA]</scope>
    <source>
        <strain evidence="2">HL-109</strain>
    </source>
</reference>
<keyword evidence="2" id="KW-0645">Protease</keyword>
<evidence type="ECO:0000313" key="5">
    <source>
        <dbReference type="Proteomes" id="UP000182800"/>
    </source>
</evidence>